<dbReference type="OrthoDB" id="2529242at2759"/>
<accession>A0A9P6W9S7</accession>
<dbReference type="EMBL" id="PUHQ01000006">
    <property type="protein sequence ID" value="KAG0666118.1"/>
    <property type="molecule type" value="Genomic_DNA"/>
</dbReference>
<evidence type="ECO:0000256" key="1">
    <source>
        <dbReference type="SAM" id="MobiDB-lite"/>
    </source>
</evidence>
<feature type="compositionally biased region" description="Basic and acidic residues" evidence="1">
    <location>
        <begin position="842"/>
        <end position="852"/>
    </location>
</feature>
<feature type="transmembrane region" description="Helical" evidence="2">
    <location>
        <begin position="274"/>
        <end position="294"/>
    </location>
</feature>
<feature type="region of interest" description="Disordered" evidence="1">
    <location>
        <begin position="1054"/>
        <end position="1101"/>
    </location>
</feature>
<keyword evidence="4" id="KW-1185">Reference proteome</keyword>
<feature type="region of interest" description="Disordered" evidence="1">
    <location>
        <begin position="786"/>
        <end position="852"/>
    </location>
</feature>
<gene>
    <name evidence="3" type="ORF">C6P46_005469</name>
</gene>
<keyword evidence="2" id="KW-1133">Transmembrane helix</keyword>
<feature type="transmembrane region" description="Helical" evidence="2">
    <location>
        <begin position="239"/>
        <end position="262"/>
    </location>
</feature>
<evidence type="ECO:0000313" key="4">
    <source>
        <dbReference type="Proteomes" id="UP000777482"/>
    </source>
</evidence>
<comment type="caution">
    <text evidence="3">The sequence shown here is derived from an EMBL/GenBank/DDBJ whole genome shotgun (WGS) entry which is preliminary data.</text>
</comment>
<evidence type="ECO:0000256" key="2">
    <source>
        <dbReference type="SAM" id="Phobius"/>
    </source>
</evidence>
<feature type="compositionally biased region" description="Polar residues" evidence="1">
    <location>
        <begin position="1091"/>
        <end position="1101"/>
    </location>
</feature>
<feature type="region of interest" description="Disordered" evidence="1">
    <location>
        <begin position="99"/>
        <end position="129"/>
    </location>
</feature>
<keyword evidence="2" id="KW-0472">Membrane</keyword>
<organism evidence="3 4">
    <name type="scientific">Rhodotorula mucilaginosa</name>
    <name type="common">Yeast</name>
    <name type="synonym">Rhodotorula rubra</name>
    <dbReference type="NCBI Taxonomy" id="5537"/>
    <lineage>
        <taxon>Eukaryota</taxon>
        <taxon>Fungi</taxon>
        <taxon>Dikarya</taxon>
        <taxon>Basidiomycota</taxon>
        <taxon>Pucciniomycotina</taxon>
        <taxon>Microbotryomycetes</taxon>
        <taxon>Sporidiobolales</taxon>
        <taxon>Sporidiobolaceae</taxon>
        <taxon>Rhodotorula</taxon>
    </lineage>
</organism>
<feature type="transmembrane region" description="Helical" evidence="2">
    <location>
        <begin position="465"/>
        <end position="488"/>
    </location>
</feature>
<dbReference type="AlphaFoldDB" id="A0A9P6W9S7"/>
<dbReference type="Proteomes" id="UP000777482">
    <property type="component" value="Unassembled WGS sequence"/>
</dbReference>
<feature type="region of interest" description="Disordered" evidence="1">
    <location>
        <begin position="1"/>
        <end position="24"/>
    </location>
</feature>
<reference evidence="3 4" key="1">
    <citation type="submission" date="2020-11" db="EMBL/GenBank/DDBJ databases">
        <title>Kefir isolates.</title>
        <authorList>
            <person name="Marcisauskas S."/>
            <person name="Kim Y."/>
            <person name="Blasche S."/>
        </authorList>
    </citation>
    <scope>NUCLEOTIDE SEQUENCE [LARGE SCALE GENOMIC DNA]</scope>
    <source>
        <strain evidence="3 4">KR</strain>
    </source>
</reference>
<feature type="region of interest" description="Disordered" evidence="1">
    <location>
        <begin position="881"/>
        <end position="908"/>
    </location>
</feature>
<sequence length="1101" mass="117980">MRSREKVHEGEHGEGDGREDEAREFRPLAFDLGIAARVRVAGSEGARVLARTASSSPDHPADALCPALRHVTPELVDFPASRCVDPPVLLRELVPALAGTSKAHSQRPRSARSNSIRRYSTAPKPCSADQTLSKGSLNISLDNMGVNVLCVTTAGVLMALACSSYTLLRSLLPLLLAPRPDAAYTTTQSQRPRLKSAQQFTVLLSLADIAAVTILLWEVVVSFSSQEALAGTRFARSGIILATTARPTLLLSIACLSYLNVVRGRQVQLGDWSWVVWVPALGLWACGAGLAALAPEDSRAIWIALATWLTIITSLTTASFGRLLLAILRVRRQSTSDQHSQQHSSSFLQTYHPNTSSLSTSFVRSIGRSTSTLNLPLSPVPEPQSRLSTADFFARSPTPGSCHNLIDRSTTSSPPHSIQLGPRLNWAAHEVLTLDESPSAGPAERSPSSSSSPAVELSAREARGALIRIGGHLVSALASYAMVAPFILDRGLQAASTSSHGLVYSLIIGVCLPSAILAWQCAASDGFWVPSATPMPTPSEVATFDENDSSHSIVDADEGFETRSSSGRFHGDCVEIGIQPDGVISSPTRRGSFGRAVSMLSTHPKLQLLPQHTRTTSRSTALRPSSSHARLRSLHLPGLVSALPTIEASMRVHRCATPATVAGHEVATPIPRQPTQQDLQIAQSLLKSRKTRSVVLERSGNEHACPMLPTRPEHAEFGLLPRKPPAGEVATDSATKETSTDSATKKTPSSPIEIDFLAAQMLPKLVPSIKVGANVKIVDTTASMSRRRSLPLQPTNHTAGDVDEKPVQGTGRTFSTLRNHSLPSLSFTKRLPSRPLDLDPPSARREASPERVVMDRDGQLFCRVSTAETDSLAESAVSGFVLLPTPSDDGEDSSSSSSSEEQDDPRTGTIHCATLRPVSRSSSASFLVPAASVTPPPAQHAPTHSVDSLSSPSSRSNSTDSFTPSLTFPDRLSFGVWQDRAIELDSALARRLSAPLSDQSRNSTQDLRAVAGSDYSSLRFSEEYSLCETLEDSPSQVQEGDVVIWDGQILVPTQRQQQIPARRGDGDTDENDPAGTISPNRRQRIRAAAGVSSTTIVRSMR</sequence>
<feature type="region of interest" description="Disordered" evidence="1">
    <location>
        <begin position="930"/>
        <end position="964"/>
    </location>
</feature>
<proteinExistence type="predicted"/>
<keyword evidence="2" id="KW-0812">Transmembrane</keyword>
<feature type="transmembrane region" description="Helical" evidence="2">
    <location>
        <begin position="200"/>
        <end position="219"/>
    </location>
</feature>
<feature type="region of interest" description="Disordered" evidence="1">
    <location>
        <begin position="436"/>
        <end position="455"/>
    </location>
</feature>
<feature type="compositionally biased region" description="Polar residues" evidence="1">
    <location>
        <begin position="810"/>
        <end position="827"/>
    </location>
</feature>
<feature type="region of interest" description="Disordered" evidence="1">
    <location>
        <begin position="723"/>
        <end position="748"/>
    </location>
</feature>
<name>A0A9P6W9S7_RHOMI</name>
<feature type="transmembrane region" description="Helical" evidence="2">
    <location>
        <begin position="300"/>
        <end position="325"/>
    </location>
</feature>
<feature type="compositionally biased region" description="Low complexity" evidence="1">
    <location>
        <begin position="942"/>
        <end position="964"/>
    </location>
</feature>
<protein>
    <submittedName>
        <fullName evidence="3">Uncharacterized protein</fullName>
    </submittedName>
</protein>
<evidence type="ECO:0000313" key="3">
    <source>
        <dbReference type="EMBL" id="KAG0666118.1"/>
    </source>
</evidence>